<sequence>MTPQSYRSQQLTDHEFEALAKEHPDTVIPLEQTPMWARFEKRLGRDPYGIWAYYDDAGQLVALASYLRSQRKLRPSLVVVNGPVWFAERTADAEVALVATVRRQFRDDPAVDPLYVRMQVAHPAPPVTGPLEHGWYEREIVVDLTPDEDAIFAAFRSNARNLVRKARKLGVEVRSIERSRWAEVFRTELYPILQETAARDGFTSFDSGYYETLLDELGEHLRLMVAYADGRAVSWLITTEYRGYAVYYFAGSSADARKTNAPYLLLWEAFRELKAAGNSACGLTGIESENYPSLANVTTFKRNFSKTVVTVPTTYDIPLHPARYRILAAVLAARREMPGRARAVGALRGLPGRLRRRG</sequence>
<evidence type="ECO:0000256" key="6">
    <source>
        <dbReference type="ARBA" id="ARBA00023316"/>
    </source>
</evidence>
<dbReference type="GO" id="GO:0016755">
    <property type="term" value="F:aminoacyltransferase activity"/>
    <property type="evidence" value="ECO:0007669"/>
    <property type="project" value="InterPro"/>
</dbReference>
<evidence type="ECO:0000256" key="2">
    <source>
        <dbReference type="ARBA" id="ARBA00022679"/>
    </source>
</evidence>
<feature type="domain" description="BioF2-like acetyltransferase" evidence="7">
    <location>
        <begin position="155"/>
        <end position="280"/>
    </location>
</feature>
<keyword evidence="3" id="KW-0133">Cell shape</keyword>
<dbReference type="Gene3D" id="3.40.630.30">
    <property type="match status" value="1"/>
</dbReference>
<dbReference type="PROSITE" id="PS51191">
    <property type="entry name" value="FEMABX"/>
    <property type="match status" value="1"/>
</dbReference>
<evidence type="ECO:0000259" key="7">
    <source>
        <dbReference type="Pfam" id="PF13480"/>
    </source>
</evidence>
<dbReference type="InterPro" id="IPR016181">
    <property type="entry name" value="Acyl_CoA_acyltransferase"/>
</dbReference>
<dbReference type="GO" id="GO:0071555">
    <property type="term" value="P:cell wall organization"/>
    <property type="evidence" value="ECO:0007669"/>
    <property type="project" value="UniProtKB-KW"/>
</dbReference>
<evidence type="ECO:0000256" key="5">
    <source>
        <dbReference type="ARBA" id="ARBA00023315"/>
    </source>
</evidence>
<dbReference type="SUPFAM" id="SSF55729">
    <property type="entry name" value="Acyl-CoA N-acyltransferases (Nat)"/>
    <property type="match status" value="2"/>
</dbReference>
<evidence type="ECO:0000313" key="8">
    <source>
        <dbReference type="EMBL" id="CEA07241.1"/>
    </source>
</evidence>
<proteinExistence type="inferred from homology"/>
<keyword evidence="5" id="KW-0012">Acyltransferase</keyword>
<dbReference type="PANTHER" id="PTHR36174:SF1">
    <property type="entry name" value="LIPID II:GLYCINE GLYCYLTRANSFERASE"/>
    <property type="match status" value="1"/>
</dbReference>
<name>A0A078MQX7_9MICC</name>
<evidence type="ECO:0000256" key="1">
    <source>
        <dbReference type="ARBA" id="ARBA00009943"/>
    </source>
</evidence>
<comment type="similarity">
    <text evidence="1">Belongs to the FemABX family.</text>
</comment>
<dbReference type="InterPro" id="IPR038740">
    <property type="entry name" value="BioF2-like_GNAT_dom"/>
</dbReference>
<dbReference type="InterPro" id="IPR050644">
    <property type="entry name" value="PG_Glycine_Bridge_Synth"/>
</dbReference>
<keyword evidence="6" id="KW-0961">Cell wall biogenesis/degradation</keyword>
<organism evidence="8">
    <name type="scientific">Arthrobacter saudimassiliensis</name>
    <dbReference type="NCBI Taxonomy" id="1461584"/>
    <lineage>
        <taxon>Bacteria</taxon>
        <taxon>Bacillati</taxon>
        <taxon>Actinomycetota</taxon>
        <taxon>Actinomycetes</taxon>
        <taxon>Micrococcales</taxon>
        <taxon>Micrococcaceae</taxon>
        <taxon>Arthrobacter</taxon>
    </lineage>
</organism>
<dbReference type="Pfam" id="PF13480">
    <property type="entry name" value="Acetyltransf_6"/>
    <property type="match status" value="1"/>
</dbReference>
<reference evidence="8" key="1">
    <citation type="submission" date="2014-07" db="EMBL/GenBank/DDBJ databases">
        <authorList>
            <person name="Urmite Genomes Urmite Genomes"/>
        </authorList>
    </citation>
    <scope>NUCLEOTIDE SEQUENCE</scope>
    <source>
        <strain evidence="8">11W110_air</strain>
    </source>
</reference>
<dbReference type="AlphaFoldDB" id="A0A078MQX7"/>
<keyword evidence="4" id="KW-0573">Peptidoglycan synthesis</keyword>
<protein>
    <submittedName>
        <fullName evidence="8">FemAB family protein</fullName>
    </submittedName>
</protein>
<keyword evidence="2" id="KW-0808">Transferase</keyword>
<gene>
    <name evidence="8" type="ORF">BN1051_00553</name>
</gene>
<dbReference type="EMBL" id="LN483070">
    <property type="protein sequence ID" value="CEA07241.1"/>
    <property type="molecule type" value="Genomic_DNA"/>
</dbReference>
<evidence type="ECO:0000256" key="4">
    <source>
        <dbReference type="ARBA" id="ARBA00022984"/>
    </source>
</evidence>
<dbReference type="InterPro" id="IPR003447">
    <property type="entry name" value="FEMABX"/>
</dbReference>
<dbReference type="GO" id="GO:0009252">
    <property type="term" value="P:peptidoglycan biosynthetic process"/>
    <property type="evidence" value="ECO:0007669"/>
    <property type="project" value="UniProtKB-KW"/>
</dbReference>
<dbReference type="GO" id="GO:0008360">
    <property type="term" value="P:regulation of cell shape"/>
    <property type="evidence" value="ECO:0007669"/>
    <property type="project" value="UniProtKB-KW"/>
</dbReference>
<evidence type="ECO:0000256" key="3">
    <source>
        <dbReference type="ARBA" id="ARBA00022960"/>
    </source>
</evidence>
<dbReference type="PANTHER" id="PTHR36174">
    <property type="entry name" value="LIPID II:GLYCINE GLYCYLTRANSFERASE"/>
    <property type="match status" value="1"/>
</dbReference>
<dbReference type="PATRIC" id="fig|1461584.3.peg.543"/>
<accession>A0A078MQX7</accession>